<comment type="caution">
    <text evidence="10">The sequence shown here is derived from an EMBL/GenBank/DDBJ whole genome shotgun (WGS) entry which is preliminary data.</text>
</comment>
<organism evidence="10 11">
    <name type="scientific">Tagetes erecta</name>
    <name type="common">African marigold</name>
    <dbReference type="NCBI Taxonomy" id="13708"/>
    <lineage>
        <taxon>Eukaryota</taxon>
        <taxon>Viridiplantae</taxon>
        <taxon>Streptophyta</taxon>
        <taxon>Embryophyta</taxon>
        <taxon>Tracheophyta</taxon>
        <taxon>Spermatophyta</taxon>
        <taxon>Magnoliopsida</taxon>
        <taxon>eudicotyledons</taxon>
        <taxon>Gunneridae</taxon>
        <taxon>Pentapetalae</taxon>
        <taxon>asterids</taxon>
        <taxon>campanulids</taxon>
        <taxon>Asterales</taxon>
        <taxon>Asteraceae</taxon>
        <taxon>Asteroideae</taxon>
        <taxon>Heliantheae alliance</taxon>
        <taxon>Tageteae</taxon>
        <taxon>Tagetes</taxon>
    </lineage>
</organism>
<dbReference type="PANTHER" id="PTHR33573:SF14">
    <property type="entry name" value="CASP-LIKE PROTEIN"/>
    <property type="match status" value="1"/>
</dbReference>
<dbReference type="GO" id="GO:0005886">
    <property type="term" value="C:plasma membrane"/>
    <property type="evidence" value="ECO:0007669"/>
    <property type="project" value="UniProtKB-SubCell"/>
</dbReference>
<evidence type="ECO:0000259" key="9">
    <source>
        <dbReference type="Pfam" id="PF04535"/>
    </source>
</evidence>
<feature type="transmembrane region" description="Helical" evidence="8">
    <location>
        <begin position="63"/>
        <end position="87"/>
    </location>
</feature>
<evidence type="ECO:0000313" key="10">
    <source>
        <dbReference type="EMBL" id="KAK1419783.1"/>
    </source>
</evidence>
<keyword evidence="6 8" id="KW-1133">Transmembrane helix</keyword>
<keyword evidence="4 8" id="KW-1003">Cell membrane</keyword>
<evidence type="ECO:0000256" key="1">
    <source>
        <dbReference type="ARBA" id="ARBA00004651"/>
    </source>
</evidence>
<proteinExistence type="inferred from homology"/>
<comment type="subcellular location">
    <subcellularLocation>
        <location evidence="1 8">Cell membrane</location>
        <topology evidence="1 8">Multi-pass membrane protein</topology>
    </subcellularLocation>
</comment>
<accession>A0AAD8KDV5</accession>
<evidence type="ECO:0000313" key="11">
    <source>
        <dbReference type="Proteomes" id="UP001229421"/>
    </source>
</evidence>
<comment type="similarity">
    <text evidence="2 8">Belongs to the Casparian strip membrane proteins (CASP) family.</text>
</comment>
<comment type="subunit">
    <text evidence="3 8">Homodimer and heterodimers.</text>
</comment>
<evidence type="ECO:0000256" key="6">
    <source>
        <dbReference type="ARBA" id="ARBA00022989"/>
    </source>
</evidence>
<dbReference type="AlphaFoldDB" id="A0AAD8KDV5"/>
<reference evidence="10" key="1">
    <citation type="journal article" date="2023" name="bioRxiv">
        <title>Improved chromosome-level genome assembly for marigold (Tagetes erecta).</title>
        <authorList>
            <person name="Jiang F."/>
            <person name="Yuan L."/>
            <person name="Wang S."/>
            <person name="Wang H."/>
            <person name="Xu D."/>
            <person name="Wang A."/>
            <person name="Fan W."/>
        </authorList>
    </citation>
    <scope>NUCLEOTIDE SEQUENCE</scope>
    <source>
        <strain evidence="10">WSJ</strain>
        <tissue evidence="10">Leaf</tissue>
    </source>
</reference>
<evidence type="ECO:0000256" key="3">
    <source>
        <dbReference type="ARBA" id="ARBA00011489"/>
    </source>
</evidence>
<dbReference type="InterPro" id="IPR006702">
    <property type="entry name" value="CASP_dom"/>
</dbReference>
<comment type="caution">
    <text evidence="8">Lacks conserved residue(s) required for the propagation of feature annotation.</text>
</comment>
<protein>
    <recommendedName>
        <fullName evidence="8">CASP-like protein</fullName>
    </recommendedName>
</protein>
<dbReference type="PANTHER" id="PTHR33573">
    <property type="entry name" value="CASP-LIKE PROTEIN 4A4"/>
    <property type="match status" value="1"/>
</dbReference>
<keyword evidence="5 8" id="KW-0812">Transmembrane</keyword>
<dbReference type="EMBL" id="JAUHHV010000007">
    <property type="protein sequence ID" value="KAK1419783.1"/>
    <property type="molecule type" value="Genomic_DNA"/>
</dbReference>
<evidence type="ECO:0000256" key="4">
    <source>
        <dbReference type="ARBA" id="ARBA00022475"/>
    </source>
</evidence>
<sequence length="184" mass="20547">MSDLKYDEPKASKMPIVTLASRVTILATLAVSMSLLKSNGVTYKQGPDDPVPFNYNDVVTYEYVFFGMVAGFGYNLLQVPFAMYFFFTKKRLINNNTFFEFEFYGDKICLTLLATVVGSLFGATVETRNRSLDIEDIDGYPAANYHLKVKEFCMMAYVSAGFLLIGFISSMVLSIVSSKALAIK</sequence>
<evidence type="ECO:0000256" key="2">
    <source>
        <dbReference type="ARBA" id="ARBA00007651"/>
    </source>
</evidence>
<dbReference type="Proteomes" id="UP001229421">
    <property type="component" value="Unassembled WGS sequence"/>
</dbReference>
<name>A0AAD8KDV5_TARER</name>
<feature type="domain" description="Casparian strip membrane protein" evidence="9">
    <location>
        <begin position="13"/>
        <end position="131"/>
    </location>
</feature>
<evidence type="ECO:0000256" key="5">
    <source>
        <dbReference type="ARBA" id="ARBA00022692"/>
    </source>
</evidence>
<feature type="transmembrane region" description="Helical" evidence="8">
    <location>
        <begin position="154"/>
        <end position="176"/>
    </location>
</feature>
<feature type="transmembrane region" description="Helical" evidence="8">
    <location>
        <begin position="108"/>
        <end position="125"/>
    </location>
</feature>
<dbReference type="Pfam" id="PF04535">
    <property type="entry name" value="CASP_dom"/>
    <property type="match status" value="1"/>
</dbReference>
<keyword evidence="11" id="KW-1185">Reference proteome</keyword>
<evidence type="ECO:0000256" key="7">
    <source>
        <dbReference type="ARBA" id="ARBA00023136"/>
    </source>
</evidence>
<evidence type="ECO:0000256" key="8">
    <source>
        <dbReference type="RuleBase" id="RU361233"/>
    </source>
</evidence>
<keyword evidence="7 8" id="KW-0472">Membrane</keyword>
<gene>
    <name evidence="10" type="ORF">QVD17_29114</name>
</gene>